<keyword evidence="3" id="KW-1185">Reference proteome</keyword>
<sequence>MGYMFMMASAVVLVGMMSGCDSHAGTVTTGAGGAVISQSRNNDSVSNDHRAQSRAEVFKSFNGMTVMGEKMFMDPALSGSGLL</sequence>
<feature type="signal peptide" evidence="1">
    <location>
        <begin position="1"/>
        <end position="24"/>
    </location>
</feature>
<dbReference type="Proteomes" id="UP000494115">
    <property type="component" value="Unassembled WGS sequence"/>
</dbReference>
<gene>
    <name evidence="2" type="ORF">LMG28138_01127</name>
</gene>
<name>A0A6S7B8E4_9BURK</name>
<proteinExistence type="predicted"/>
<dbReference type="EMBL" id="CADIKM010000003">
    <property type="protein sequence ID" value="CAB3780838.1"/>
    <property type="molecule type" value="Genomic_DNA"/>
</dbReference>
<evidence type="ECO:0000256" key="1">
    <source>
        <dbReference type="SAM" id="SignalP"/>
    </source>
</evidence>
<keyword evidence="1" id="KW-0732">Signal</keyword>
<protein>
    <submittedName>
        <fullName evidence="2">Uncharacterized protein</fullName>
    </submittedName>
</protein>
<dbReference type="AlphaFoldDB" id="A0A6S7B8E4"/>
<evidence type="ECO:0000313" key="2">
    <source>
        <dbReference type="EMBL" id="CAB3780838.1"/>
    </source>
</evidence>
<feature type="chain" id="PRO_5028866862" evidence="1">
    <location>
        <begin position="25"/>
        <end position="83"/>
    </location>
</feature>
<accession>A0A6S7B8E4</accession>
<reference evidence="2 3" key="1">
    <citation type="submission" date="2020-04" db="EMBL/GenBank/DDBJ databases">
        <authorList>
            <person name="De Canck E."/>
        </authorList>
    </citation>
    <scope>NUCLEOTIDE SEQUENCE [LARGE SCALE GENOMIC DNA]</scope>
    <source>
        <strain evidence="2 3">LMG 28138</strain>
    </source>
</reference>
<evidence type="ECO:0000313" key="3">
    <source>
        <dbReference type="Proteomes" id="UP000494115"/>
    </source>
</evidence>
<organism evidence="2 3">
    <name type="scientific">Pararobbsia alpina</name>
    <dbReference type="NCBI Taxonomy" id="621374"/>
    <lineage>
        <taxon>Bacteria</taxon>
        <taxon>Pseudomonadati</taxon>
        <taxon>Pseudomonadota</taxon>
        <taxon>Betaproteobacteria</taxon>
        <taxon>Burkholderiales</taxon>
        <taxon>Burkholderiaceae</taxon>
        <taxon>Pararobbsia</taxon>
    </lineage>
</organism>